<feature type="region of interest" description="Disordered" evidence="1">
    <location>
        <begin position="117"/>
        <end position="140"/>
    </location>
</feature>
<evidence type="ECO:0000313" key="2">
    <source>
        <dbReference type="EMBL" id="KAF2769408.1"/>
    </source>
</evidence>
<reference evidence="2" key="1">
    <citation type="journal article" date="2020" name="Stud. Mycol.">
        <title>101 Dothideomycetes genomes: a test case for predicting lifestyles and emergence of pathogens.</title>
        <authorList>
            <person name="Haridas S."/>
            <person name="Albert R."/>
            <person name="Binder M."/>
            <person name="Bloem J."/>
            <person name="Labutti K."/>
            <person name="Salamov A."/>
            <person name="Andreopoulos B."/>
            <person name="Baker S."/>
            <person name="Barry K."/>
            <person name="Bills G."/>
            <person name="Bluhm B."/>
            <person name="Cannon C."/>
            <person name="Castanera R."/>
            <person name="Culley D."/>
            <person name="Daum C."/>
            <person name="Ezra D."/>
            <person name="Gonzalez J."/>
            <person name="Henrissat B."/>
            <person name="Kuo A."/>
            <person name="Liang C."/>
            <person name="Lipzen A."/>
            <person name="Lutzoni F."/>
            <person name="Magnuson J."/>
            <person name="Mondo S."/>
            <person name="Nolan M."/>
            <person name="Ohm R."/>
            <person name="Pangilinan J."/>
            <person name="Park H.-J."/>
            <person name="Ramirez L."/>
            <person name="Alfaro M."/>
            <person name="Sun H."/>
            <person name="Tritt A."/>
            <person name="Yoshinaga Y."/>
            <person name="Zwiers L.-H."/>
            <person name="Turgeon B."/>
            <person name="Goodwin S."/>
            <person name="Spatafora J."/>
            <person name="Crous P."/>
            <person name="Grigoriev I."/>
        </authorList>
    </citation>
    <scope>NUCLEOTIDE SEQUENCE</scope>
    <source>
        <strain evidence="2">CBS 116005</strain>
    </source>
</reference>
<feature type="compositionally biased region" description="Basic and acidic residues" evidence="1">
    <location>
        <begin position="222"/>
        <end position="232"/>
    </location>
</feature>
<feature type="compositionally biased region" description="Basic and acidic residues" evidence="1">
    <location>
        <begin position="326"/>
        <end position="343"/>
    </location>
</feature>
<feature type="compositionally biased region" description="Basic and acidic residues" evidence="1">
    <location>
        <begin position="240"/>
        <end position="251"/>
    </location>
</feature>
<evidence type="ECO:0000313" key="3">
    <source>
        <dbReference type="Proteomes" id="UP000799436"/>
    </source>
</evidence>
<dbReference type="OrthoDB" id="3645916at2759"/>
<feature type="compositionally biased region" description="Basic and acidic residues" evidence="1">
    <location>
        <begin position="284"/>
        <end position="294"/>
    </location>
</feature>
<dbReference type="AlphaFoldDB" id="A0A6G1LAG0"/>
<gene>
    <name evidence="2" type="ORF">EJ03DRAFT_272339</name>
</gene>
<name>A0A6G1LAG0_9PEZI</name>
<feature type="region of interest" description="Disordered" evidence="1">
    <location>
        <begin position="222"/>
        <end position="251"/>
    </location>
</feature>
<feature type="compositionally biased region" description="Basic and acidic residues" evidence="1">
    <location>
        <begin position="308"/>
        <end position="318"/>
    </location>
</feature>
<feature type="compositionally biased region" description="Acidic residues" evidence="1">
    <location>
        <begin position="274"/>
        <end position="283"/>
    </location>
</feature>
<feature type="region of interest" description="Disordered" evidence="1">
    <location>
        <begin position="274"/>
        <end position="343"/>
    </location>
</feature>
<evidence type="ECO:0000256" key="1">
    <source>
        <dbReference type="SAM" id="MobiDB-lite"/>
    </source>
</evidence>
<keyword evidence="3" id="KW-1185">Reference proteome</keyword>
<dbReference type="Proteomes" id="UP000799436">
    <property type="component" value="Unassembled WGS sequence"/>
</dbReference>
<organism evidence="2 3">
    <name type="scientific">Teratosphaeria nubilosa</name>
    <dbReference type="NCBI Taxonomy" id="161662"/>
    <lineage>
        <taxon>Eukaryota</taxon>
        <taxon>Fungi</taxon>
        <taxon>Dikarya</taxon>
        <taxon>Ascomycota</taxon>
        <taxon>Pezizomycotina</taxon>
        <taxon>Dothideomycetes</taxon>
        <taxon>Dothideomycetidae</taxon>
        <taxon>Mycosphaerellales</taxon>
        <taxon>Teratosphaeriaceae</taxon>
        <taxon>Teratosphaeria</taxon>
    </lineage>
</organism>
<protein>
    <submittedName>
        <fullName evidence="2">Uncharacterized protein</fullName>
    </submittedName>
</protein>
<sequence>MSHASPGARDAQVQHQFDGDVKILNATFDSRMEIRKALANLQHVLQKSEGQTVQVVADIKLRIAGNDAKEHTYSVTIGNNFDQAAFQRQASARRARETAANADSGTTAVINGQRPASATTIDDDMNETRPPKRARHDSTDDGAVIASRETDALLREALSILKQRSSNETLDFIKQWHTEWVKQGGWLFDTLTRNEKSIKDTFNGLQTRISMTQDHCRKTAADKTQAREEKWRTSSATFHDQSRRDREAAEKKIDDELRRHRALLVKIAEANGVDVDDEDDGDTELGRDEHREESLGAQLTAELNMEANRAEKEKHAMDRGAINSSRTREEPIHIEDDDRDEGK</sequence>
<proteinExistence type="predicted"/>
<accession>A0A6G1LAG0</accession>
<dbReference type="EMBL" id="ML995834">
    <property type="protein sequence ID" value="KAF2769408.1"/>
    <property type="molecule type" value="Genomic_DNA"/>
</dbReference>